<feature type="transmembrane region" description="Helical" evidence="1">
    <location>
        <begin position="679"/>
        <end position="695"/>
    </location>
</feature>
<evidence type="ECO:0000256" key="1">
    <source>
        <dbReference type="SAM" id="Phobius"/>
    </source>
</evidence>
<keyword evidence="1" id="KW-1133">Transmembrane helix</keyword>
<dbReference type="EMBL" id="JAGFBM010000001">
    <property type="protein sequence ID" value="MBO3084097.1"/>
    <property type="molecule type" value="Genomic_DNA"/>
</dbReference>
<feature type="transmembrane region" description="Helical" evidence="1">
    <location>
        <begin position="526"/>
        <end position="545"/>
    </location>
</feature>
<comment type="caution">
    <text evidence="2">The sequence shown here is derived from an EMBL/GenBank/DDBJ whole genome shotgun (WGS) entry which is preliminary data.</text>
</comment>
<proteinExistence type="predicted"/>
<keyword evidence="3" id="KW-1185">Reference proteome</keyword>
<feature type="transmembrane region" description="Helical" evidence="1">
    <location>
        <begin position="648"/>
        <end position="667"/>
    </location>
</feature>
<keyword evidence="1" id="KW-0472">Membrane</keyword>
<feature type="transmembrane region" description="Helical" evidence="1">
    <location>
        <begin position="778"/>
        <end position="799"/>
    </location>
</feature>
<feature type="transmembrane region" description="Helical" evidence="1">
    <location>
        <begin position="379"/>
        <end position="397"/>
    </location>
</feature>
<keyword evidence="1" id="KW-0812">Transmembrane</keyword>
<sequence>MGSAVSSGRFAVRQLVLVAFLAAGALSAWLLRWGDGTEPSTVQFLAAQVVALLLAVGGNVLVSARSGGGLPREQVNSDTLAWDAGPGRVVDHGAWAVARDSAAGPMVRVASCPAHRPAVVAGLLRGAAHDGFAAVRVDSAEVDAVRGDFERAVRARAGLGRGHTFGVPRAFRVAFVADGSDDDPSGAPGPDVVRSIRRFVGAWPGSLWVAVVDGGACGACADPAWDADAVEPDGAAALAGSRVSGGAWRYLAGRLPALLLSVLAVTLTVGLAAVVTGSTVSINADAWMGLSFPALLGLLASCVVVGAFLVMGASLHLNGMPRPVQARQWVGAAAAALVVGVPLAYLLHSASPHEAVGWSASLLVVVLVVRARGRLSVEWWAGAAGAFAWVAAVGLVVGADASVYAWAVVAGVIVASAALRGRTWGWVLACVTLAVLAVIAPAPESSRVGPDGVLLWWEWPELSDATGSAARSVGWCVVAALVVVSVRRALSRFERVLVVVLLAGVSLQWAWPSFERYADVSVLEQFLVMVVLVITGALVVQAVVAGDAGRGWRMAVLGIFVVWGFAHVVLRVLNKSSLQLGPIALLGVAAAVGIVAHTPSGQAALAALRRWAAAVGMARVLDGRTWALVAAAGAVGLMRAMADDPELSSFGSAARLVGALLVVLVALACRYGSQGSDPLLWSLLVMLVLVGWNFPDDPYLPLWVGMAVFGGPGAAGRRSLSKPRWGEVPVVVLLGVGVALVAGVFPGFLVALVALFVRPAELSSSWVVTRRRDWAVRALYSAIALLVAVVVVVLFEGATLAGSGASSLGEVAASDYVDALILIAALTMVNVAGAAWMLGTWQQAGWALLSQELPRRFGPSVTAHQMKLARREGTCG</sequence>
<feature type="transmembrane region" description="Helical" evidence="1">
    <location>
        <begin position="819"/>
        <end position="839"/>
    </location>
</feature>
<feature type="transmembrane region" description="Helical" evidence="1">
    <location>
        <begin position="294"/>
        <end position="317"/>
    </location>
</feature>
<feature type="transmembrane region" description="Helical" evidence="1">
    <location>
        <begin position="730"/>
        <end position="757"/>
    </location>
</feature>
<feature type="transmembrane region" description="Helical" evidence="1">
    <location>
        <begin position="424"/>
        <end position="442"/>
    </location>
</feature>
<gene>
    <name evidence="2" type="ORF">J4035_05555</name>
</gene>
<feature type="transmembrane region" description="Helical" evidence="1">
    <location>
        <begin position="329"/>
        <end position="349"/>
    </location>
</feature>
<feature type="transmembrane region" description="Helical" evidence="1">
    <location>
        <begin position="257"/>
        <end position="282"/>
    </location>
</feature>
<feature type="transmembrane region" description="Helical" evidence="1">
    <location>
        <begin position="552"/>
        <end position="570"/>
    </location>
</feature>
<accession>A0ABS3SED8</accession>
<feature type="transmembrane region" description="Helical" evidence="1">
    <location>
        <begin position="12"/>
        <end position="31"/>
    </location>
</feature>
<evidence type="ECO:0000313" key="3">
    <source>
        <dbReference type="Proteomes" id="UP000678317"/>
    </source>
</evidence>
<organism evidence="2 3">
    <name type="scientific">Cellulomonas fengjieae</name>
    <dbReference type="NCBI Taxonomy" id="2819978"/>
    <lineage>
        <taxon>Bacteria</taxon>
        <taxon>Bacillati</taxon>
        <taxon>Actinomycetota</taxon>
        <taxon>Actinomycetes</taxon>
        <taxon>Micrococcales</taxon>
        <taxon>Cellulomonadaceae</taxon>
        <taxon>Cellulomonas</taxon>
    </lineage>
</organism>
<feature type="transmembrane region" description="Helical" evidence="1">
    <location>
        <begin position="496"/>
        <end position="514"/>
    </location>
</feature>
<feature type="transmembrane region" description="Helical" evidence="1">
    <location>
        <begin position="462"/>
        <end position="484"/>
    </location>
</feature>
<evidence type="ECO:0000313" key="2">
    <source>
        <dbReference type="EMBL" id="MBO3084097.1"/>
    </source>
</evidence>
<name>A0ABS3SED8_9CELL</name>
<feature type="transmembrane region" description="Helical" evidence="1">
    <location>
        <begin position="582"/>
        <end position="605"/>
    </location>
</feature>
<protein>
    <submittedName>
        <fullName evidence="2">Uncharacterized protein</fullName>
    </submittedName>
</protein>
<feature type="transmembrane region" description="Helical" evidence="1">
    <location>
        <begin position="625"/>
        <end position="642"/>
    </location>
</feature>
<feature type="transmembrane region" description="Helical" evidence="1">
    <location>
        <begin position="355"/>
        <end position="372"/>
    </location>
</feature>
<reference evidence="2 3" key="1">
    <citation type="submission" date="2021-03" db="EMBL/GenBank/DDBJ databases">
        <title>novel species in genus Cellulomonas.</title>
        <authorList>
            <person name="Zhang G."/>
        </authorList>
    </citation>
    <scope>NUCLEOTIDE SEQUENCE [LARGE SCALE GENOMIC DNA]</scope>
    <source>
        <strain evidence="3">zg-ZUI188</strain>
    </source>
</reference>
<dbReference type="Proteomes" id="UP000678317">
    <property type="component" value="Unassembled WGS sequence"/>
</dbReference>
<dbReference type="RefSeq" id="WP_208288921.1">
    <property type="nucleotide sequence ID" value="NZ_CP074404.1"/>
</dbReference>
<feature type="transmembrane region" description="Helical" evidence="1">
    <location>
        <begin position="43"/>
        <end position="62"/>
    </location>
</feature>
<feature type="transmembrane region" description="Helical" evidence="1">
    <location>
        <begin position="403"/>
        <end position="419"/>
    </location>
</feature>